<proteinExistence type="predicted"/>
<dbReference type="PANTHER" id="PTHR45999">
    <property type="entry name" value="UNC-13-4A, ISOFORM B"/>
    <property type="match status" value="1"/>
</dbReference>
<dbReference type="VEuPathDB" id="VectorBase:GPPI039414"/>
<dbReference type="AlphaFoldDB" id="A0A1B0BSR6"/>
<organism evidence="2 3">
    <name type="scientific">Glossina palpalis gambiensis</name>
    <dbReference type="NCBI Taxonomy" id="67801"/>
    <lineage>
        <taxon>Eukaryota</taxon>
        <taxon>Metazoa</taxon>
        <taxon>Ecdysozoa</taxon>
        <taxon>Arthropoda</taxon>
        <taxon>Hexapoda</taxon>
        <taxon>Insecta</taxon>
        <taxon>Pterygota</taxon>
        <taxon>Neoptera</taxon>
        <taxon>Endopterygota</taxon>
        <taxon>Diptera</taxon>
        <taxon>Brachycera</taxon>
        <taxon>Muscomorpha</taxon>
        <taxon>Hippoboscoidea</taxon>
        <taxon>Glossinidae</taxon>
        <taxon>Glossina</taxon>
    </lineage>
</organism>
<reference evidence="2" key="2">
    <citation type="submission" date="2020-05" db="UniProtKB">
        <authorList>
            <consortium name="EnsemblMetazoa"/>
        </authorList>
    </citation>
    <scope>IDENTIFICATION</scope>
    <source>
        <strain evidence="2">IAEA</strain>
    </source>
</reference>
<dbReference type="GO" id="GO:0099503">
    <property type="term" value="C:secretory vesicle"/>
    <property type="evidence" value="ECO:0007669"/>
    <property type="project" value="TreeGrafter"/>
</dbReference>
<evidence type="ECO:0000313" key="3">
    <source>
        <dbReference type="Proteomes" id="UP000092460"/>
    </source>
</evidence>
<accession>A0A1B0BSR6</accession>
<dbReference type="EMBL" id="JXJN01019828">
    <property type="status" value="NOT_ANNOTATED_CDS"/>
    <property type="molecule type" value="Genomic_DNA"/>
</dbReference>
<name>A0A1B0BSR6_9MUSC</name>
<reference evidence="3" key="1">
    <citation type="submission" date="2015-01" db="EMBL/GenBank/DDBJ databases">
        <authorList>
            <person name="Aksoy S."/>
            <person name="Warren W."/>
            <person name="Wilson R.K."/>
        </authorList>
    </citation>
    <scope>NUCLEOTIDE SEQUENCE [LARGE SCALE GENOMIC DNA]</scope>
    <source>
        <strain evidence="3">IAEA</strain>
    </source>
</reference>
<dbReference type="GO" id="GO:0006887">
    <property type="term" value="P:exocytosis"/>
    <property type="evidence" value="ECO:0007669"/>
    <property type="project" value="UniProtKB-KW"/>
</dbReference>
<keyword evidence="1" id="KW-0268">Exocytosis</keyword>
<dbReference type="EnsemblMetazoa" id="GPPI039414-RA">
    <property type="protein sequence ID" value="GPPI039414-PA"/>
    <property type="gene ID" value="GPPI039414"/>
</dbReference>
<dbReference type="PANTHER" id="PTHR45999:SF2">
    <property type="entry name" value="PROTEIN UNC-13 HOMOLOG 4B"/>
    <property type="match status" value="1"/>
</dbReference>
<keyword evidence="3" id="KW-1185">Reference proteome</keyword>
<dbReference type="InterPro" id="IPR052095">
    <property type="entry name" value="UNC-13_domain"/>
</dbReference>
<evidence type="ECO:0000256" key="1">
    <source>
        <dbReference type="ARBA" id="ARBA00022483"/>
    </source>
</evidence>
<dbReference type="Proteomes" id="UP000092460">
    <property type="component" value="Unassembled WGS sequence"/>
</dbReference>
<evidence type="ECO:0000313" key="2">
    <source>
        <dbReference type="EnsemblMetazoa" id="GPPI039414-PA"/>
    </source>
</evidence>
<sequence length="139" mass="16263">MMYLENSSRTLYNTLNEVNFARILDAIWAGLSVIIYDLTQSNGNMVTSDIEVLTEIERILDLHAFETADLIHQYYLERLGHQKEINKSEYEQLTTRVNFIEADLKLSLYFHKNKRFRAYLISLKLGITNARNLVPMDTN</sequence>
<protein>
    <submittedName>
        <fullName evidence="2">Uncharacterized protein</fullName>
    </submittedName>
</protein>